<comment type="similarity">
    <text evidence="2">Belongs to the CobB/CobQ family. GatD subfamily.</text>
</comment>
<feature type="active site" evidence="2">
    <location>
        <position position="209"/>
    </location>
</feature>
<dbReference type="GO" id="GO:0008360">
    <property type="term" value="P:regulation of cell shape"/>
    <property type="evidence" value="ECO:0007669"/>
    <property type="project" value="UniProtKB-KW"/>
</dbReference>
<comment type="function">
    <text evidence="2">The lipid II isoglutaminyl synthase complex catalyzes the formation of alpha-D-isoglutamine in the cell wall lipid II stem peptide. The GatD subunit catalyzes the hydrolysis of glutamine to glutamate and ammonia. The resulting ammonia molecule is channeled to the active site of MurT.</text>
</comment>
<reference evidence="4 5" key="1">
    <citation type="journal article" date="2019" name="Nat. Microbiol.">
        <title>Mediterranean grassland soil C-N compound turnover is dependent on rainfall and depth, and is mediated by genomically divergent microorganisms.</title>
        <authorList>
            <person name="Diamond S."/>
            <person name="Andeer P.F."/>
            <person name="Li Z."/>
            <person name="Crits-Christoph A."/>
            <person name="Burstein D."/>
            <person name="Anantharaman K."/>
            <person name="Lane K.R."/>
            <person name="Thomas B.C."/>
            <person name="Pan C."/>
            <person name="Northen T.R."/>
            <person name="Banfield J.F."/>
        </authorList>
    </citation>
    <scope>NUCLEOTIDE SEQUENCE [LARGE SCALE GENOMIC DNA]</scope>
    <source>
        <strain evidence="4">NP_6</strain>
    </source>
</reference>
<dbReference type="Proteomes" id="UP000318093">
    <property type="component" value="Unassembled WGS sequence"/>
</dbReference>
<dbReference type="HAMAP" id="MF_02213">
    <property type="entry name" value="Lipid_II_synth_GatD"/>
    <property type="match status" value="1"/>
</dbReference>
<dbReference type="GO" id="GO:0009252">
    <property type="term" value="P:peptidoglycan biosynthetic process"/>
    <property type="evidence" value="ECO:0007669"/>
    <property type="project" value="UniProtKB-UniRule"/>
</dbReference>
<dbReference type="InterPro" id="IPR033949">
    <property type="entry name" value="CobQ_GATase1"/>
</dbReference>
<gene>
    <name evidence="2" type="primary">gatD</name>
    <name evidence="4" type="ORF">E6H03_01545</name>
</gene>
<dbReference type="GO" id="GO:0140282">
    <property type="term" value="F:carbon-nitrogen ligase activity on lipid II"/>
    <property type="evidence" value="ECO:0007669"/>
    <property type="project" value="UniProtKB-UniRule"/>
</dbReference>
<comment type="pathway">
    <text evidence="2">Cell wall biogenesis; peptidoglycan biosynthesis.</text>
</comment>
<keyword evidence="4" id="KW-0808">Transferase</keyword>
<dbReference type="GO" id="GO:0009236">
    <property type="term" value="P:cobalamin biosynthetic process"/>
    <property type="evidence" value="ECO:0007669"/>
    <property type="project" value="InterPro"/>
</dbReference>
<dbReference type="Gene3D" id="3.40.50.880">
    <property type="match status" value="1"/>
</dbReference>
<accession>A0A537JMJ3</accession>
<feature type="active site" description="Nucleophile" evidence="2">
    <location>
        <position position="108"/>
    </location>
</feature>
<proteinExistence type="inferred from homology"/>
<keyword evidence="1 2" id="KW-0315">Glutamine amidotransferase</keyword>
<keyword evidence="2" id="KW-0133">Cell shape</keyword>
<keyword evidence="2" id="KW-0378">Hydrolase</keyword>
<dbReference type="InterPro" id="IPR043702">
    <property type="entry name" value="Lipid_II_synth_GatD"/>
</dbReference>
<dbReference type="GO" id="GO:0004359">
    <property type="term" value="F:glutaminase activity"/>
    <property type="evidence" value="ECO:0007669"/>
    <property type="project" value="UniProtKB-UniRule"/>
</dbReference>
<dbReference type="UniPathway" id="UPA00219"/>
<dbReference type="InterPro" id="IPR011698">
    <property type="entry name" value="GATase_3"/>
</dbReference>
<feature type="domain" description="CobB/CobQ-like glutamine amidotransferase" evidence="3">
    <location>
        <begin position="18"/>
        <end position="216"/>
    </location>
</feature>
<dbReference type="CDD" id="cd01750">
    <property type="entry name" value="GATase1_CobQ"/>
    <property type="match status" value="1"/>
</dbReference>
<dbReference type="PANTHER" id="PTHR21343:SF9">
    <property type="entry name" value="LIPID II ISOGLUTAMINYL SYNTHASE (GLUTAMINE-HYDROLYZING) SUBUNIT GATD"/>
    <property type="match status" value="1"/>
</dbReference>
<dbReference type="SUPFAM" id="SSF52317">
    <property type="entry name" value="Class I glutamine amidotransferase-like"/>
    <property type="match status" value="1"/>
</dbReference>
<comment type="caution">
    <text evidence="4">The sequence shown here is derived from an EMBL/GenBank/DDBJ whole genome shotgun (WGS) entry which is preliminary data.</text>
</comment>
<comment type="catalytic activity">
    <reaction evidence="2">
        <text>L-glutamine + H2O = L-glutamate + NH4(+)</text>
        <dbReference type="Rhea" id="RHEA:15889"/>
        <dbReference type="ChEBI" id="CHEBI:15377"/>
        <dbReference type="ChEBI" id="CHEBI:28938"/>
        <dbReference type="ChEBI" id="CHEBI:29985"/>
        <dbReference type="ChEBI" id="CHEBI:58359"/>
        <dbReference type="EC" id="3.5.1.2"/>
    </reaction>
</comment>
<dbReference type="Pfam" id="PF07685">
    <property type="entry name" value="GATase_3"/>
    <property type="match status" value="1"/>
</dbReference>
<dbReference type="GO" id="GO:0016740">
    <property type="term" value="F:transferase activity"/>
    <property type="evidence" value="ECO:0007669"/>
    <property type="project" value="UniProtKB-KW"/>
</dbReference>
<dbReference type="EMBL" id="VBAN01000049">
    <property type="protein sequence ID" value="TMI84700.1"/>
    <property type="molecule type" value="Genomic_DNA"/>
</dbReference>
<dbReference type="PANTHER" id="PTHR21343">
    <property type="entry name" value="DETHIOBIOTIN SYNTHETASE"/>
    <property type="match status" value="1"/>
</dbReference>
<dbReference type="EC" id="6.3.5.13" evidence="2"/>
<comment type="subunit">
    <text evidence="2">Forms a heterodimer with MurT.</text>
</comment>
<name>A0A537JMJ3_9BACT</name>
<evidence type="ECO:0000259" key="3">
    <source>
        <dbReference type="Pfam" id="PF07685"/>
    </source>
</evidence>
<dbReference type="EC" id="3.5.1.2" evidence="2"/>
<dbReference type="PROSITE" id="PS51274">
    <property type="entry name" value="GATASE_COBBQ"/>
    <property type="match status" value="1"/>
</dbReference>
<dbReference type="GO" id="GO:0071555">
    <property type="term" value="P:cell wall organization"/>
    <property type="evidence" value="ECO:0007669"/>
    <property type="project" value="UniProtKB-KW"/>
</dbReference>
<keyword evidence="2" id="KW-0961">Cell wall biogenesis/degradation</keyword>
<comment type="catalytic activity">
    <reaction evidence="2">
        <text>beta-D-GlcNAc-(1-&gt;4)-Mur2Ac(oyl-L-Ala-gamma-D-Glu-L-Lys-D-Ala-D-Ala)-di-trans,octa-cis-undecaprenyl diphosphate + L-glutamine + ATP + H2O = beta-D-GlcNAc-(1-&gt;4)-Mur2Ac(oyl-L-Ala-D-isoglutaminyl-L-Lys-D-Ala-D-Ala)-di-trans,octa-cis-undecaprenyl diphosphate + L-glutamate + ADP + phosphate + H(+)</text>
        <dbReference type="Rhea" id="RHEA:57928"/>
        <dbReference type="ChEBI" id="CHEBI:15377"/>
        <dbReference type="ChEBI" id="CHEBI:15378"/>
        <dbReference type="ChEBI" id="CHEBI:29985"/>
        <dbReference type="ChEBI" id="CHEBI:30616"/>
        <dbReference type="ChEBI" id="CHEBI:43474"/>
        <dbReference type="ChEBI" id="CHEBI:58359"/>
        <dbReference type="ChEBI" id="CHEBI:60033"/>
        <dbReference type="ChEBI" id="CHEBI:62233"/>
        <dbReference type="ChEBI" id="CHEBI:456216"/>
        <dbReference type="EC" id="6.3.5.13"/>
    </reaction>
</comment>
<keyword evidence="2" id="KW-0573">Peptidoglycan synthesis</keyword>
<organism evidence="4 5">
    <name type="scientific">Candidatus Segetimicrobium genomatis</name>
    <dbReference type="NCBI Taxonomy" id="2569760"/>
    <lineage>
        <taxon>Bacteria</taxon>
        <taxon>Bacillati</taxon>
        <taxon>Candidatus Sysuimicrobiota</taxon>
        <taxon>Candidatus Sysuimicrobiia</taxon>
        <taxon>Candidatus Sysuimicrobiales</taxon>
        <taxon>Candidatus Segetimicrobiaceae</taxon>
        <taxon>Candidatus Segetimicrobium</taxon>
    </lineage>
</organism>
<feature type="binding site" evidence="2">
    <location>
        <position position="145"/>
    </location>
    <ligand>
        <name>substrate</name>
    </ligand>
</feature>
<dbReference type="InterPro" id="IPR029062">
    <property type="entry name" value="Class_I_gatase-like"/>
</dbReference>
<dbReference type="AlphaFoldDB" id="A0A537JMJ3"/>
<evidence type="ECO:0000313" key="5">
    <source>
        <dbReference type="Proteomes" id="UP000318093"/>
    </source>
</evidence>
<evidence type="ECO:0000256" key="2">
    <source>
        <dbReference type="HAMAP-Rule" id="MF_02213"/>
    </source>
</evidence>
<protein>
    <recommendedName>
        <fullName evidence="2">Lipid II isoglutaminyl synthase (glutamine-hydrolyzing) subunit GatD</fullName>
        <ecNumber evidence="2">6.3.5.13</ecNumber>
    </recommendedName>
    <alternativeName>
        <fullName evidence="2">Lipid II isoglutaminyl synthase glutaminase subunit</fullName>
        <ecNumber evidence="2">3.5.1.2</ecNumber>
    </alternativeName>
</protein>
<evidence type="ECO:0000313" key="4">
    <source>
        <dbReference type="EMBL" id="TMI84700.1"/>
    </source>
</evidence>
<evidence type="ECO:0000256" key="1">
    <source>
        <dbReference type="ARBA" id="ARBA00022962"/>
    </source>
</evidence>
<keyword evidence="2" id="KW-0436">Ligase</keyword>
<sequence length="269" mass="28632">MGSGGEVLGALTDGPALRICHLYPDLLNLYGDRGNIMVLTQRARWRGLPVAVTSVGLGEPLDPAGADFFFIGGGEDRQQRIAADDLCRRKRGPLQDAVADGAVVLAVCGGYQLVGRYYRPAEGEDLPGVGLLDLWTEHPGPAARRLIGNLVIEVEGMDAPLIGFENHGGRTRLGPGARPLGRVRTGFGNNGEDGWEGATDRRVYGTYLHGPLLPKNPAFADRLIAEAVSRRHPGFTLAPLSDGNAARAREVMLARLGTPAGKSARARVE</sequence>